<comment type="caution">
    <text evidence="13">The sequence shown here is derived from an EMBL/GenBank/DDBJ whole genome shotgun (WGS) entry which is preliminary data.</text>
</comment>
<keyword evidence="7 11" id="KW-0285">Flavoprotein</keyword>
<evidence type="ECO:0000256" key="6">
    <source>
        <dbReference type="ARBA" id="ARBA00019046"/>
    </source>
</evidence>
<name>A0A229UVW2_9BACL</name>
<dbReference type="InterPro" id="IPR004572">
    <property type="entry name" value="Protoporphyrinogen_oxidase"/>
</dbReference>
<dbReference type="NCBIfam" id="TIGR00562">
    <property type="entry name" value="proto_IX_ox"/>
    <property type="match status" value="1"/>
</dbReference>
<evidence type="ECO:0000313" key="13">
    <source>
        <dbReference type="EMBL" id="OXM87554.1"/>
    </source>
</evidence>
<dbReference type="RefSeq" id="WP_094013629.1">
    <property type="nucleotide sequence ID" value="NZ_NMQW01000004.1"/>
</dbReference>
<dbReference type="GO" id="GO:0005737">
    <property type="term" value="C:cytoplasm"/>
    <property type="evidence" value="ECO:0007669"/>
    <property type="project" value="UniProtKB-SubCell"/>
</dbReference>
<dbReference type="InterPro" id="IPR036188">
    <property type="entry name" value="FAD/NAD-bd_sf"/>
</dbReference>
<protein>
    <recommendedName>
        <fullName evidence="6 11">Coproporphyrinogen III oxidase</fullName>
        <ecNumber evidence="5 11">1.3.3.15</ecNumber>
    </recommendedName>
</protein>
<dbReference type="Gene3D" id="3.50.50.60">
    <property type="entry name" value="FAD/NAD(P)-binding domain"/>
    <property type="match status" value="1"/>
</dbReference>
<feature type="domain" description="Amine oxidase" evidence="12">
    <location>
        <begin position="13"/>
        <end position="475"/>
    </location>
</feature>
<comment type="function">
    <text evidence="11">Involved in coproporphyrin-dependent heme b biosynthesis. Catalyzes the oxidation of coproporphyrinogen III to coproporphyrin III.</text>
</comment>
<dbReference type="UniPathway" id="UPA00252"/>
<keyword evidence="11" id="KW-0963">Cytoplasm</keyword>
<comment type="pathway">
    <text evidence="3 11">Porphyrin-containing compound metabolism; protoheme biosynthesis.</text>
</comment>
<evidence type="ECO:0000256" key="3">
    <source>
        <dbReference type="ARBA" id="ARBA00004744"/>
    </source>
</evidence>
<dbReference type="EMBL" id="NMQW01000004">
    <property type="protein sequence ID" value="OXM87554.1"/>
    <property type="molecule type" value="Genomic_DNA"/>
</dbReference>
<evidence type="ECO:0000256" key="2">
    <source>
        <dbReference type="ARBA" id="ARBA00001974"/>
    </source>
</evidence>
<dbReference type="Proteomes" id="UP000215509">
    <property type="component" value="Unassembled WGS sequence"/>
</dbReference>
<sequence length="480" mass="52214">MSVKHIGVIGGGITGLTATYELQKHFARIGQPVRITLLEKGGKLGGAIQTLKRDGFVIEKGPDSFLARKPAVLDLSKDLDLMDHLVGMSPAASKSYIYLNGRLHPMPAGLAMGIPTQMKPFIGTRLLSIPGKARAALDLVLPKKKTPGDESLGSLIERRLGSQVADRLVGPILAGIYAGDLHRLSTAATFPQLQAMEEHNRSLILGMVAARNHPLPAMPDPARMQLPPHLRGSMFLTYKGGLGTLVERLADALQQAGTQICLNSPVRQLSRQQEGYAIHLSDQTIQVDRIILAVPAEQAQSILQHASTPLSSRLEQIPSVSVANVVMAFDQAQFKRPLQGSGFVIPRQEGLFITACTWTSMKWSHTAPEGKVLLRAYVGHWADQTHVQLTDQELTHLVLKDLTRILGEQATPLFTEISRHSEAMSQYLVGHVERLQAIEDELGGQFPNLVVAGRSYRGVGIPDCVAQGKAAAQRLYRTNL</sequence>
<evidence type="ECO:0000259" key="12">
    <source>
        <dbReference type="Pfam" id="PF01593"/>
    </source>
</evidence>
<evidence type="ECO:0000313" key="14">
    <source>
        <dbReference type="Proteomes" id="UP000215509"/>
    </source>
</evidence>
<reference evidence="13 14" key="1">
    <citation type="submission" date="2017-07" db="EMBL/GenBank/DDBJ databases">
        <title>Genome sequencing and assembly of Paenibacillus rigui.</title>
        <authorList>
            <person name="Mayilraj S."/>
        </authorList>
    </citation>
    <scope>NUCLEOTIDE SEQUENCE [LARGE SCALE GENOMIC DNA]</scope>
    <source>
        <strain evidence="13 14">JCM 16352</strain>
    </source>
</reference>
<keyword evidence="10 11" id="KW-0350">Heme biosynthesis</keyword>
<dbReference type="SUPFAM" id="SSF51905">
    <property type="entry name" value="FAD/NAD(P)-binding domain"/>
    <property type="match status" value="1"/>
</dbReference>
<keyword evidence="9 11" id="KW-0560">Oxidoreductase</keyword>
<evidence type="ECO:0000256" key="5">
    <source>
        <dbReference type="ARBA" id="ARBA00012402"/>
    </source>
</evidence>
<comment type="similarity">
    <text evidence="4 11">Belongs to the protoporphyrinogen/coproporphyrinogen oxidase family. Coproporphyrinogen III oxidase subfamily.</text>
</comment>
<keyword evidence="14" id="KW-1185">Reference proteome</keyword>
<evidence type="ECO:0000256" key="7">
    <source>
        <dbReference type="ARBA" id="ARBA00022630"/>
    </source>
</evidence>
<dbReference type="Pfam" id="PF01593">
    <property type="entry name" value="Amino_oxidase"/>
    <property type="match status" value="1"/>
</dbReference>
<keyword evidence="8 11" id="KW-0274">FAD</keyword>
<evidence type="ECO:0000256" key="9">
    <source>
        <dbReference type="ARBA" id="ARBA00023002"/>
    </source>
</evidence>
<comment type="cofactor">
    <cofactor evidence="2 11">
        <name>FAD</name>
        <dbReference type="ChEBI" id="CHEBI:57692"/>
    </cofactor>
</comment>
<dbReference type="Gene3D" id="1.10.3110.10">
    <property type="entry name" value="protoporphyrinogen ix oxidase, domain 3"/>
    <property type="match status" value="1"/>
</dbReference>
<organism evidence="13 14">
    <name type="scientific">Paenibacillus rigui</name>
    <dbReference type="NCBI Taxonomy" id="554312"/>
    <lineage>
        <taxon>Bacteria</taxon>
        <taxon>Bacillati</taxon>
        <taxon>Bacillota</taxon>
        <taxon>Bacilli</taxon>
        <taxon>Bacillales</taxon>
        <taxon>Paenibacillaceae</taxon>
        <taxon>Paenibacillus</taxon>
    </lineage>
</organism>
<dbReference type="PANTHER" id="PTHR42923:SF3">
    <property type="entry name" value="PROTOPORPHYRINOGEN OXIDASE"/>
    <property type="match status" value="1"/>
</dbReference>
<dbReference type="AlphaFoldDB" id="A0A229UVW2"/>
<gene>
    <name evidence="13" type="primary">hemG</name>
    <name evidence="13" type="ORF">CF651_04310</name>
</gene>
<dbReference type="GO" id="GO:0006783">
    <property type="term" value="P:heme biosynthetic process"/>
    <property type="evidence" value="ECO:0007669"/>
    <property type="project" value="UniProtKB-UniRule"/>
</dbReference>
<dbReference type="SUPFAM" id="SSF54373">
    <property type="entry name" value="FAD-linked reductases, C-terminal domain"/>
    <property type="match status" value="1"/>
</dbReference>
<dbReference type="InterPro" id="IPR002937">
    <property type="entry name" value="Amino_oxidase"/>
</dbReference>
<evidence type="ECO:0000256" key="1">
    <source>
        <dbReference type="ARBA" id="ARBA00001755"/>
    </source>
</evidence>
<comment type="subcellular location">
    <subcellularLocation>
        <location evidence="11">Cytoplasm</location>
    </subcellularLocation>
</comment>
<dbReference type="EC" id="1.3.3.15" evidence="5 11"/>
<evidence type="ECO:0000256" key="11">
    <source>
        <dbReference type="RuleBase" id="RU364052"/>
    </source>
</evidence>
<accession>A0A229UVW2</accession>
<dbReference type="OrthoDB" id="9805195at2"/>
<dbReference type="InterPro" id="IPR050464">
    <property type="entry name" value="Zeta_carotene_desat/Oxidored"/>
</dbReference>
<dbReference type="GO" id="GO:0004729">
    <property type="term" value="F:oxygen-dependent protoporphyrinogen oxidase activity"/>
    <property type="evidence" value="ECO:0007669"/>
    <property type="project" value="UniProtKB-UniRule"/>
</dbReference>
<dbReference type="PANTHER" id="PTHR42923">
    <property type="entry name" value="PROTOPORPHYRINOGEN OXIDASE"/>
    <property type="match status" value="1"/>
</dbReference>
<evidence type="ECO:0000256" key="4">
    <source>
        <dbReference type="ARBA" id="ARBA00008310"/>
    </source>
</evidence>
<proteinExistence type="inferred from homology"/>
<dbReference type="Gene3D" id="3.90.660.20">
    <property type="entry name" value="Protoporphyrinogen oxidase, mitochondrial, domain 2"/>
    <property type="match status" value="1"/>
</dbReference>
<comment type="catalytic activity">
    <reaction evidence="1">
        <text>coproporphyrinogen III + 3 O2 = coproporphyrin III + 3 H2O2</text>
        <dbReference type="Rhea" id="RHEA:43436"/>
        <dbReference type="ChEBI" id="CHEBI:15379"/>
        <dbReference type="ChEBI" id="CHEBI:16240"/>
        <dbReference type="ChEBI" id="CHEBI:57309"/>
        <dbReference type="ChEBI" id="CHEBI:131725"/>
        <dbReference type="EC" id="1.3.3.15"/>
    </reaction>
    <physiologicalReaction direction="left-to-right" evidence="1">
        <dbReference type="Rhea" id="RHEA:43437"/>
    </physiologicalReaction>
</comment>
<evidence type="ECO:0000256" key="10">
    <source>
        <dbReference type="ARBA" id="ARBA00023133"/>
    </source>
</evidence>
<evidence type="ECO:0000256" key="8">
    <source>
        <dbReference type="ARBA" id="ARBA00022827"/>
    </source>
</evidence>